<dbReference type="Proteomes" id="UP000053477">
    <property type="component" value="Unassembled WGS sequence"/>
</dbReference>
<accession>A0A0H2RL07</accession>
<proteinExistence type="predicted"/>
<evidence type="ECO:0000313" key="2">
    <source>
        <dbReference type="Proteomes" id="UP000053477"/>
    </source>
</evidence>
<gene>
    <name evidence="1" type="ORF">SCHPADRAFT_941323</name>
</gene>
<reference evidence="1 2" key="1">
    <citation type="submission" date="2015-04" db="EMBL/GenBank/DDBJ databases">
        <title>Complete genome sequence of Schizopora paradoxa KUC8140, a cosmopolitan wood degrader in East Asia.</title>
        <authorList>
            <consortium name="DOE Joint Genome Institute"/>
            <person name="Min B."/>
            <person name="Park H."/>
            <person name="Jang Y."/>
            <person name="Kim J.-J."/>
            <person name="Kim K.H."/>
            <person name="Pangilinan J."/>
            <person name="Lipzen A."/>
            <person name="Riley R."/>
            <person name="Grigoriev I.V."/>
            <person name="Spatafora J.W."/>
            <person name="Choi I.-G."/>
        </authorList>
    </citation>
    <scope>NUCLEOTIDE SEQUENCE [LARGE SCALE GENOMIC DNA]</scope>
    <source>
        <strain evidence="1 2">KUC8140</strain>
    </source>
</reference>
<name>A0A0H2RL07_9AGAM</name>
<dbReference type="InParanoid" id="A0A0H2RL07"/>
<organism evidence="1 2">
    <name type="scientific">Schizopora paradoxa</name>
    <dbReference type="NCBI Taxonomy" id="27342"/>
    <lineage>
        <taxon>Eukaryota</taxon>
        <taxon>Fungi</taxon>
        <taxon>Dikarya</taxon>
        <taxon>Basidiomycota</taxon>
        <taxon>Agaricomycotina</taxon>
        <taxon>Agaricomycetes</taxon>
        <taxon>Hymenochaetales</taxon>
        <taxon>Schizoporaceae</taxon>
        <taxon>Schizopora</taxon>
    </lineage>
</organism>
<dbReference type="EMBL" id="KQ085980">
    <property type="protein sequence ID" value="KLO12322.1"/>
    <property type="molecule type" value="Genomic_DNA"/>
</dbReference>
<dbReference type="AlphaFoldDB" id="A0A0H2RL07"/>
<sequence>MFWNTNKPQASGPELQCQVNDITDTLTQINVLKRFQDKTEYRLIGDIAWNKADPYESSNLKRFQASAALPAEFQSQKLKSFLHHKHSGNMLRWEFLARKKGFRWEKEWASNEWQLVEIEKEEVVARAIEKSPSNFSMDYSPFIQQEFTQDDYVDIDVALICCLNLAGEIEFSVGCKREPVRALSRSSVLKDSKGGKDLHRAFLISEN</sequence>
<evidence type="ECO:0000313" key="1">
    <source>
        <dbReference type="EMBL" id="KLO12322.1"/>
    </source>
</evidence>
<keyword evidence="2" id="KW-1185">Reference proteome</keyword>
<protein>
    <submittedName>
        <fullName evidence="1">Uncharacterized protein</fullName>
    </submittedName>
</protein>